<sequence>MSDSDRPSVSPEVIAEIIESAPDRVRRRLDRTPDAAGDWKWVFQDEAWSVEAGNETVTLAGQHLASVEQLSCSCLLTPNCFHIAACLTSLEVALVDQVEKPEHEETLESDAEETETVQPELSDEQQKAVARYRGALIQILEAGVANAGVFLQSQLLRAVHQCRAAGLHLIAATGVRILSGITEFRKRAPEQDSQQLAQDLAVALEAAHHLQEDQSVSEFWIGTARRTQHPVKPRKLQGLLAEPVMTRSGYAGAAVLFLGGDDRFYTVGEVRPGDEQLARDAYRGGVQMGPLIQPAQKLARSSYLGTDLTASREGRLGRGTRVKIIEQGESSWQSPEFQQRFQRPLIDQWNAFYSKAALPAEERPAGWDLVFLTGTVLGASGPVLLLELADNRAVIELAIENDHPALCFRENLRMLSCAPGLTLNLVGRLSLQNPLRVFPLAIAQAEPADADEQQSRLRLDLPAEFQGRCFLGFDELQSQHLVHALPAECVLGQLPAGGEQDQLSVLRRRWVALMIGGLSSQRKTNQAFHVNDFSLLKKQGFETAAALLDHYPSIAATGGLNVADLFLASAVYLKQCQLEQSRGLAVQYLEAGHVG</sequence>
<feature type="region of interest" description="Disordered" evidence="1">
    <location>
        <begin position="101"/>
        <end position="123"/>
    </location>
</feature>
<evidence type="ECO:0000256" key="1">
    <source>
        <dbReference type="SAM" id="MobiDB-lite"/>
    </source>
</evidence>
<gene>
    <name evidence="2" type="ORF">Enr10x_29860</name>
</gene>
<evidence type="ECO:0000313" key="3">
    <source>
        <dbReference type="Proteomes" id="UP000315647"/>
    </source>
</evidence>
<accession>A0A517Q7T5</accession>
<reference evidence="2 3" key="1">
    <citation type="submission" date="2019-03" db="EMBL/GenBank/DDBJ databases">
        <title>Deep-cultivation of Planctomycetes and their phenomic and genomic characterization uncovers novel biology.</title>
        <authorList>
            <person name="Wiegand S."/>
            <person name="Jogler M."/>
            <person name="Boedeker C."/>
            <person name="Pinto D."/>
            <person name="Vollmers J."/>
            <person name="Rivas-Marin E."/>
            <person name="Kohn T."/>
            <person name="Peeters S.H."/>
            <person name="Heuer A."/>
            <person name="Rast P."/>
            <person name="Oberbeckmann S."/>
            <person name="Bunk B."/>
            <person name="Jeske O."/>
            <person name="Meyerdierks A."/>
            <person name="Storesund J.E."/>
            <person name="Kallscheuer N."/>
            <person name="Luecker S."/>
            <person name="Lage O.M."/>
            <person name="Pohl T."/>
            <person name="Merkel B.J."/>
            <person name="Hornburger P."/>
            <person name="Mueller R.-W."/>
            <person name="Bruemmer F."/>
            <person name="Labrenz M."/>
            <person name="Spormann A.M."/>
            <person name="Op den Camp H."/>
            <person name="Overmann J."/>
            <person name="Amann R."/>
            <person name="Jetten M.S.M."/>
            <person name="Mascher T."/>
            <person name="Medema M.H."/>
            <person name="Devos D.P."/>
            <person name="Kaster A.-K."/>
            <person name="Ovreas L."/>
            <person name="Rohde M."/>
            <person name="Galperin M.Y."/>
            <person name="Jogler C."/>
        </authorList>
    </citation>
    <scope>NUCLEOTIDE SEQUENCE [LARGE SCALE GENOMIC DNA]</scope>
    <source>
        <strain evidence="2 3">Enr10</strain>
    </source>
</reference>
<dbReference type="EMBL" id="CP037421">
    <property type="protein sequence ID" value="QDT27668.1"/>
    <property type="molecule type" value="Genomic_DNA"/>
</dbReference>
<dbReference type="AlphaFoldDB" id="A0A517Q7T5"/>
<evidence type="ECO:0008006" key="4">
    <source>
        <dbReference type="Google" id="ProtNLM"/>
    </source>
</evidence>
<evidence type="ECO:0000313" key="2">
    <source>
        <dbReference type="EMBL" id="QDT27668.1"/>
    </source>
</evidence>
<dbReference type="Proteomes" id="UP000315647">
    <property type="component" value="Chromosome"/>
</dbReference>
<keyword evidence="3" id="KW-1185">Reference proteome</keyword>
<protein>
    <recommendedName>
        <fullName evidence="4">SWIM-type domain-containing protein</fullName>
    </recommendedName>
</protein>
<proteinExistence type="predicted"/>
<dbReference type="RefSeq" id="WP_145450264.1">
    <property type="nucleotide sequence ID" value="NZ_CP037421.1"/>
</dbReference>
<name>A0A517Q7T5_9PLAN</name>
<organism evidence="2 3">
    <name type="scientific">Gimesia panareensis</name>
    <dbReference type="NCBI Taxonomy" id="2527978"/>
    <lineage>
        <taxon>Bacteria</taxon>
        <taxon>Pseudomonadati</taxon>
        <taxon>Planctomycetota</taxon>
        <taxon>Planctomycetia</taxon>
        <taxon>Planctomycetales</taxon>
        <taxon>Planctomycetaceae</taxon>
        <taxon>Gimesia</taxon>
    </lineage>
</organism>